<protein>
    <recommendedName>
        <fullName evidence="5">Peptide deformylase</fullName>
        <shortName evidence="5">PDF</shortName>
        <ecNumber evidence="5">3.5.1.88</ecNumber>
    </recommendedName>
    <alternativeName>
        <fullName evidence="5">Polypeptide deformylase</fullName>
    </alternativeName>
</protein>
<keyword evidence="3 5" id="KW-0378">Hydrolase</keyword>
<dbReference type="CDD" id="cd00487">
    <property type="entry name" value="Pep_deformylase"/>
    <property type="match status" value="1"/>
</dbReference>
<dbReference type="EC" id="3.5.1.88" evidence="5"/>
<sequence length="187" mass="21011">MRTILPLDKNPALREEAREIPVADIGGKKIRTLIADMKALLAKEEYGVALAASQVGEPLKLFIVSGRALARDSRNSPDEPKSDEVRPHRIEPPPPLDEVYINPEFVKISKKKAEKHEGCLSIRGKWGMVPRAEKASVRAYDENGVRFTRGASGFLAHIFQHEMDHLQGILYTEKATELYDEEPNNEK</sequence>
<feature type="binding site" evidence="5">
    <location>
        <position position="165"/>
    </location>
    <ligand>
        <name>Fe cation</name>
        <dbReference type="ChEBI" id="CHEBI:24875"/>
    </ligand>
</feature>
<dbReference type="InterPro" id="IPR036821">
    <property type="entry name" value="Peptide_deformylase_sf"/>
</dbReference>
<evidence type="ECO:0000256" key="6">
    <source>
        <dbReference type="SAM" id="MobiDB-lite"/>
    </source>
</evidence>
<gene>
    <name evidence="5" type="primary">def</name>
    <name evidence="7" type="ORF">A3C20_00210</name>
</gene>
<evidence type="ECO:0000256" key="1">
    <source>
        <dbReference type="ARBA" id="ARBA00010759"/>
    </source>
</evidence>
<reference evidence="7 8" key="1">
    <citation type="journal article" date="2016" name="Nat. Commun.">
        <title>Thousands of microbial genomes shed light on interconnected biogeochemical processes in an aquifer system.</title>
        <authorList>
            <person name="Anantharaman K."/>
            <person name="Brown C.T."/>
            <person name="Hug L.A."/>
            <person name="Sharon I."/>
            <person name="Castelle C.J."/>
            <person name="Probst A.J."/>
            <person name="Thomas B.C."/>
            <person name="Singh A."/>
            <person name="Wilkins M.J."/>
            <person name="Karaoz U."/>
            <person name="Brodie E.L."/>
            <person name="Williams K.H."/>
            <person name="Hubbard S.S."/>
            <person name="Banfield J.F."/>
        </authorList>
    </citation>
    <scope>NUCLEOTIDE SEQUENCE [LARGE SCALE GENOMIC DNA]</scope>
</reference>
<evidence type="ECO:0000256" key="5">
    <source>
        <dbReference type="HAMAP-Rule" id="MF_00163"/>
    </source>
</evidence>
<dbReference type="GO" id="GO:0006412">
    <property type="term" value="P:translation"/>
    <property type="evidence" value="ECO:0007669"/>
    <property type="project" value="UniProtKB-UniRule"/>
</dbReference>
<evidence type="ECO:0000256" key="4">
    <source>
        <dbReference type="ARBA" id="ARBA00022917"/>
    </source>
</evidence>
<dbReference type="HAMAP" id="MF_00163">
    <property type="entry name" value="Pep_deformylase"/>
    <property type="match status" value="1"/>
</dbReference>
<feature type="binding site" evidence="5">
    <location>
        <position position="119"/>
    </location>
    <ligand>
        <name>Fe cation</name>
        <dbReference type="ChEBI" id="CHEBI:24875"/>
    </ligand>
</feature>
<evidence type="ECO:0000313" key="7">
    <source>
        <dbReference type="EMBL" id="OGG69080.1"/>
    </source>
</evidence>
<comment type="catalytic activity">
    <reaction evidence="5">
        <text>N-terminal N-formyl-L-methionyl-[peptide] + H2O = N-terminal L-methionyl-[peptide] + formate</text>
        <dbReference type="Rhea" id="RHEA:24420"/>
        <dbReference type="Rhea" id="RHEA-COMP:10639"/>
        <dbReference type="Rhea" id="RHEA-COMP:10640"/>
        <dbReference type="ChEBI" id="CHEBI:15377"/>
        <dbReference type="ChEBI" id="CHEBI:15740"/>
        <dbReference type="ChEBI" id="CHEBI:49298"/>
        <dbReference type="ChEBI" id="CHEBI:64731"/>
        <dbReference type="EC" id="3.5.1.88"/>
    </reaction>
</comment>
<keyword evidence="4 5" id="KW-0648">Protein biosynthesis</keyword>
<dbReference type="InterPro" id="IPR023635">
    <property type="entry name" value="Peptide_deformylase"/>
</dbReference>
<keyword evidence="2 5" id="KW-0479">Metal-binding</keyword>
<dbReference type="PRINTS" id="PR01576">
    <property type="entry name" value="PDEFORMYLASE"/>
</dbReference>
<feature type="region of interest" description="Disordered" evidence="6">
    <location>
        <begin position="71"/>
        <end position="94"/>
    </location>
</feature>
<dbReference type="GO" id="GO:0046872">
    <property type="term" value="F:metal ion binding"/>
    <property type="evidence" value="ECO:0007669"/>
    <property type="project" value="UniProtKB-KW"/>
</dbReference>
<dbReference type="SUPFAM" id="SSF56420">
    <property type="entry name" value="Peptide deformylase"/>
    <property type="match status" value="1"/>
</dbReference>
<comment type="cofactor">
    <cofactor evidence="5">
        <name>Fe(2+)</name>
        <dbReference type="ChEBI" id="CHEBI:29033"/>
    </cofactor>
    <text evidence="5">Binds 1 Fe(2+) ion.</text>
</comment>
<evidence type="ECO:0000256" key="3">
    <source>
        <dbReference type="ARBA" id="ARBA00022801"/>
    </source>
</evidence>
<proteinExistence type="inferred from homology"/>
<organism evidence="7 8">
    <name type="scientific">Candidatus Kaiserbacteria bacterium RIFCSPHIGHO2_02_FULL_55_25</name>
    <dbReference type="NCBI Taxonomy" id="1798498"/>
    <lineage>
        <taxon>Bacteria</taxon>
        <taxon>Candidatus Kaiseribacteriota</taxon>
    </lineage>
</organism>
<dbReference type="GO" id="GO:0042586">
    <property type="term" value="F:peptide deformylase activity"/>
    <property type="evidence" value="ECO:0007669"/>
    <property type="project" value="UniProtKB-UniRule"/>
</dbReference>
<dbReference type="PANTHER" id="PTHR10458">
    <property type="entry name" value="PEPTIDE DEFORMYLASE"/>
    <property type="match status" value="1"/>
</dbReference>
<dbReference type="Gene3D" id="3.90.45.10">
    <property type="entry name" value="Peptide deformylase"/>
    <property type="match status" value="1"/>
</dbReference>
<feature type="active site" evidence="5">
    <location>
        <position position="162"/>
    </location>
</feature>
<evidence type="ECO:0000256" key="2">
    <source>
        <dbReference type="ARBA" id="ARBA00022723"/>
    </source>
</evidence>
<accession>A0A1F6E6A4</accession>
<comment type="function">
    <text evidence="5">Removes the formyl group from the N-terminal Met of newly synthesized proteins. Requires at least a dipeptide for an efficient rate of reaction. N-terminal L-methionine is a prerequisite for activity but the enzyme has broad specificity at other positions.</text>
</comment>
<dbReference type="PANTHER" id="PTHR10458:SF2">
    <property type="entry name" value="PEPTIDE DEFORMYLASE, MITOCHONDRIAL"/>
    <property type="match status" value="1"/>
</dbReference>
<evidence type="ECO:0000313" key="8">
    <source>
        <dbReference type="Proteomes" id="UP000176914"/>
    </source>
</evidence>
<name>A0A1F6E6A4_9BACT</name>
<dbReference type="PIRSF" id="PIRSF004749">
    <property type="entry name" value="Pep_def"/>
    <property type="match status" value="1"/>
</dbReference>
<comment type="similarity">
    <text evidence="1 5">Belongs to the polypeptide deformylase family.</text>
</comment>
<keyword evidence="5" id="KW-0408">Iron</keyword>
<dbReference type="EMBL" id="MFLL01000021">
    <property type="protein sequence ID" value="OGG69080.1"/>
    <property type="molecule type" value="Genomic_DNA"/>
</dbReference>
<feature type="binding site" evidence="5">
    <location>
        <position position="161"/>
    </location>
    <ligand>
        <name>Fe cation</name>
        <dbReference type="ChEBI" id="CHEBI:24875"/>
    </ligand>
</feature>
<dbReference type="Proteomes" id="UP000176914">
    <property type="component" value="Unassembled WGS sequence"/>
</dbReference>
<feature type="compositionally biased region" description="Basic and acidic residues" evidence="6">
    <location>
        <begin position="71"/>
        <end position="91"/>
    </location>
</feature>
<comment type="caution">
    <text evidence="7">The sequence shown here is derived from an EMBL/GenBank/DDBJ whole genome shotgun (WGS) entry which is preliminary data.</text>
</comment>
<dbReference type="Pfam" id="PF01327">
    <property type="entry name" value="Pep_deformylase"/>
    <property type="match status" value="1"/>
</dbReference>
<dbReference type="AlphaFoldDB" id="A0A1F6E6A4"/>